<evidence type="ECO:0000256" key="1">
    <source>
        <dbReference type="SAM" id="MobiDB-lite"/>
    </source>
</evidence>
<proteinExistence type="predicted"/>
<organism evidence="2 3">
    <name type="scientific">Elstera litoralis</name>
    <dbReference type="NCBI Taxonomy" id="552518"/>
    <lineage>
        <taxon>Bacteria</taxon>
        <taxon>Pseudomonadati</taxon>
        <taxon>Pseudomonadota</taxon>
        <taxon>Alphaproteobacteria</taxon>
        <taxon>Rhodospirillales</taxon>
        <taxon>Rhodospirillaceae</taxon>
        <taxon>Elstera</taxon>
    </lineage>
</organism>
<gene>
    <name evidence="2" type="ORF">VZ95_20950</name>
</gene>
<comment type="caution">
    <text evidence="2">The sequence shown here is derived from an EMBL/GenBank/DDBJ whole genome shotgun (WGS) entry which is preliminary data.</text>
</comment>
<dbReference type="EMBL" id="LAJY01000964">
    <property type="protein sequence ID" value="KJV06028.1"/>
    <property type="molecule type" value="Genomic_DNA"/>
</dbReference>
<dbReference type="Proteomes" id="UP000033774">
    <property type="component" value="Unassembled WGS sequence"/>
</dbReference>
<feature type="region of interest" description="Disordered" evidence="1">
    <location>
        <begin position="43"/>
        <end position="84"/>
    </location>
</feature>
<reference evidence="2 3" key="1">
    <citation type="submission" date="2015-03" db="EMBL/GenBank/DDBJ databases">
        <title>Draft genome sequence of Elstera litoralis.</title>
        <authorList>
            <person name="Rahalkar M.C."/>
            <person name="Dhakephalkar P.K."/>
            <person name="Pore S.D."/>
            <person name="Arora P."/>
            <person name="Kapse N.G."/>
            <person name="Pandit P.S."/>
        </authorList>
    </citation>
    <scope>NUCLEOTIDE SEQUENCE [LARGE SCALE GENOMIC DNA]</scope>
    <source>
        <strain evidence="2 3">Dia-1</strain>
    </source>
</reference>
<accession>A0A0F3IHK6</accession>
<name>A0A0F3IHK6_9PROT</name>
<sequence>MWIDLKIIFSLPVIKPCHEIFWQFQILIINHWANRETKWIGRSPNSRTGILGPNAKEREGVSSQQQFPFGSNIAKTPAKTGRGF</sequence>
<keyword evidence="3" id="KW-1185">Reference proteome</keyword>
<protein>
    <submittedName>
        <fullName evidence="2">Uncharacterized protein</fullName>
    </submittedName>
</protein>
<evidence type="ECO:0000313" key="3">
    <source>
        <dbReference type="Proteomes" id="UP000033774"/>
    </source>
</evidence>
<evidence type="ECO:0000313" key="2">
    <source>
        <dbReference type="EMBL" id="KJV06028.1"/>
    </source>
</evidence>
<dbReference type="AlphaFoldDB" id="A0A0F3IHK6"/>